<organism evidence="1 2">
    <name type="scientific">Pseudomonas phage phiPMW</name>
    <dbReference type="NCBI Taxonomy" id="1815582"/>
    <lineage>
        <taxon>Viruses</taxon>
        <taxon>Duplodnaviria</taxon>
        <taxon>Heunggongvirae</taxon>
        <taxon>Uroviricota</taxon>
        <taxon>Caudoviricetes</taxon>
        <taxon>Plaisancevirus</taxon>
        <taxon>Plaisancevirus PMW</taxon>
    </lineage>
</organism>
<gene>
    <name evidence="1" type="ORF">PMW_149</name>
</gene>
<protein>
    <recommendedName>
        <fullName evidence="3">DUF1353 domain-containing protein</fullName>
    </recommendedName>
</protein>
<name>A0A1S5R1J9_9CAUD</name>
<evidence type="ECO:0008006" key="3">
    <source>
        <dbReference type="Google" id="ProtNLM"/>
    </source>
</evidence>
<dbReference type="EMBL" id="KU862660">
    <property type="protein sequence ID" value="ANA49274.1"/>
    <property type="molecule type" value="Genomic_DNA"/>
</dbReference>
<dbReference type="OrthoDB" id="27084at10239"/>
<evidence type="ECO:0000313" key="2">
    <source>
        <dbReference type="Proteomes" id="UP000223738"/>
    </source>
</evidence>
<dbReference type="InterPro" id="IPR010767">
    <property type="entry name" value="Phage_CGC-2007_Cje0229"/>
</dbReference>
<dbReference type="Proteomes" id="UP000223738">
    <property type="component" value="Segment"/>
</dbReference>
<proteinExistence type="predicted"/>
<dbReference type="Pfam" id="PF07087">
    <property type="entry name" value="DUF1353"/>
    <property type="match status" value="1"/>
</dbReference>
<reference evidence="1 2" key="1">
    <citation type="submission" date="2016-03" db="EMBL/GenBank/DDBJ databases">
        <title>Characterization of pf16 and phiPMW: Two novel phages infecting Pseudomonas putida PpG1.</title>
        <authorList>
            <person name="Magill D.J."/>
            <person name="Krylov V.N."/>
            <person name="Allen C.C.R."/>
            <person name="McGrath J.W."/>
            <person name="Quinn J.P."/>
            <person name="Kulakov L.A."/>
        </authorList>
    </citation>
    <scope>NUCLEOTIDE SEQUENCE [LARGE SCALE GENOMIC DNA]</scope>
</reference>
<evidence type="ECO:0000313" key="1">
    <source>
        <dbReference type="EMBL" id="ANA49274.1"/>
    </source>
</evidence>
<sequence>MSKFSKLRTEQTSRTWFKLTDDLTYGDITVPKGFDTNYASIEVFHNILLFPIYALFAGYGNHASTLHDYLYSRQILPRKDCDRVFYEALRDEGVAKWRAWLMWAGVRIGGSKAYRGG</sequence>
<keyword evidence="2" id="KW-1185">Reference proteome</keyword>
<accession>A0A1S5R1J9</accession>